<organism evidence="7 8">
    <name type="scientific">Candidatus Mediterraneibacter faecipullorum</name>
    <dbReference type="NCBI Taxonomy" id="2838670"/>
    <lineage>
        <taxon>Bacteria</taxon>
        <taxon>Bacillati</taxon>
        <taxon>Bacillota</taxon>
        <taxon>Clostridia</taxon>
        <taxon>Lachnospirales</taxon>
        <taxon>Lachnospiraceae</taxon>
        <taxon>Mediterraneibacter</taxon>
    </lineage>
</organism>
<dbReference type="Gene3D" id="2.40.50.140">
    <property type="entry name" value="Nucleic acid-binding proteins"/>
    <property type="match status" value="1"/>
</dbReference>
<dbReference type="GO" id="GO:0005886">
    <property type="term" value="C:plasma membrane"/>
    <property type="evidence" value="ECO:0007669"/>
    <property type="project" value="TreeGrafter"/>
</dbReference>
<accession>A0A9D2NJ03</accession>
<feature type="transmembrane region" description="Helical" evidence="5">
    <location>
        <begin position="45"/>
        <end position="67"/>
    </location>
</feature>
<reference evidence="7" key="1">
    <citation type="journal article" date="2021" name="PeerJ">
        <title>Extensive microbial diversity within the chicken gut microbiome revealed by metagenomics and culture.</title>
        <authorList>
            <person name="Gilroy R."/>
            <person name="Ravi A."/>
            <person name="Getino M."/>
            <person name="Pursley I."/>
            <person name="Horton D.L."/>
            <person name="Alikhan N.F."/>
            <person name="Baker D."/>
            <person name="Gharbi K."/>
            <person name="Hall N."/>
            <person name="Watson M."/>
            <person name="Adriaenssens E.M."/>
            <person name="Foster-Nyarko E."/>
            <person name="Jarju S."/>
            <person name="Secka A."/>
            <person name="Antonio M."/>
            <person name="Oren A."/>
            <person name="Chaudhuri R.R."/>
            <person name="La Ragione R."/>
            <person name="Hildebrand F."/>
            <person name="Pallen M.J."/>
        </authorList>
    </citation>
    <scope>NUCLEOTIDE SEQUENCE</scope>
    <source>
        <strain evidence="7">ChiW19-954</strain>
    </source>
</reference>
<comment type="subcellular location">
    <subcellularLocation>
        <location evidence="1">Membrane</location>
        <topology evidence="1">Multi-pass membrane protein</topology>
    </subcellularLocation>
</comment>
<sequence>MLNLIWIGLFIILLIIEVFTVGLTTIWFAIGALAAAGVNTLGANLIIQVIVFLAVSIVLMIFTRPWAAKHLNKNRLRTNYESKIGEIIKITERVDNLRQTGRSIVDGQEWTVRSHKDSEILETGDLAKIVAVSGVKLIVEKYEEGTL</sequence>
<dbReference type="Pfam" id="PF01957">
    <property type="entry name" value="NfeD"/>
    <property type="match status" value="1"/>
</dbReference>
<keyword evidence="3 5" id="KW-1133">Transmembrane helix</keyword>
<name>A0A9D2NJ03_9FIRM</name>
<comment type="caution">
    <text evidence="7">The sequence shown here is derived from an EMBL/GenBank/DDBJ whole genome shotgun (WGS) entry which is preliminary data.</text>
</comment>
<feature type="transmembrane region" description="Helical" evidence="5">
    <location>
        <begin position="7"/>
        <end position="33"/>
    </location>
</feature>
<gene>
    <name evidence="7" type="ORF">H9758_00610</name>
</gene>
<feature type="domain" description="NfeD-like C-terminal" evidence="6">
    <location>
        <begin position="81"/>
        <end position="141"/>
    </location>
</feature>
<evidence type="ECO:0000256" key="3">
    <source>
        <dbReference type="ARBA" id="ARBA00022989"/>
    </source>
</evidence>
<dbReference type="PANTHER" id="PTHR33507:SF3">
    <property type="entry name" value="INNER MEMBRANE PROTEIN YBBJ"/>
    <property type="match status" value="1"/>
</dbReference>
<keyword evidence="2 5" id="KW-0812">Transmembrane</keyword>
<dbReference type="InterPro" id="IPR002810">
    <property type="entry name" value="NfeD-like_C"/>
</dbReference>
<dbReference type="AlphaFoldDB" id="A0A9D2NJ03"/>
<protein>
    <submittedName>
        <fullName evidence="7">NfeD family protein</fullName>
    </submittedName>
</protein>
<proteinExistence type="predicted"/>
<dbReference type="InterPro" id="IPR052165">
    <property type="entry name" value="Membrane_assoc_protease"/>
</dbReference>
<dbReference type="EMBL" id="DWWO01000006">
    <property type="protein sequence ID" value="HJC33077.1"/>
    <property type="molecule type" value="Genomic_DNA"/>
</dbReference>
<evidence type="ECO:0000259" key="6">
    <source>
        <dbReference type="Pfam" id="PF01957"/>
    </source>
</evidence>
<evidence type="ECO:0000313" key="7">
    <source>
        <dbReference type="EMBL" id="HJC33077.1"/>
    </source>
</evidence>
<dbReference type="Proteomes" id="UP000823890">
    <property type="component" value="Unassembled WGS sequence"/>
</dbReference>
<dbReference type="PANTHER" id="PTHR33507">
    <property type="entry name" value="INNER MEMBRANE PROTEIN YBBJ"/>
    <property type="match status" value="1"/>
</dbReference>
<evidence type="ECO:0000256" key="5">
    <source>
        <dbReference type="SAM" id="Phobius"/>
    </source>
</evidence>
<keyword evidence="4 5" id="KW-0472">Membrane</keyword>
<dbReference type="InterPro" id="IPR012340">
    <property type="entry name" value="NA-bd_OB-fold"/>
</dbReference>
<dbReference type="SUPFAM" id="SSF141322">
    <property type="entry name" value="NfeD domain-like"/>
    <property type="match status" value="1"/>
</dbReference>
<reference evidence="7" key="2">
    <citation type="submission" date="2021-04" db="EMBL/GenBank/DDBJ databases">
        <authorList>
            <person name="Gilroy R."/>
        </authorList>
    </citation>
    <scope>NUCLEOTIDE SEQUENCE</scope>
    <source>
        <strain evidence="7">ChiW19-954</strain>
    </source>
</reference>
<evidence type="ECO:0000313" key="8">
    <source>
        <dbReference type="Proteomes" id="UP000823890"/>
    </source>
</evidence>
<evidence type="ECO:0000256" key="4">
    <source>
        <dbReference type="ARBA" id="ARBA00023136"/>
    </source>
</evidence>
<evidence type="ECO:0000256" key="1">
    <source>
        <dbReference type="ARBA" id="ARBA00004141"/>
    </source>
</evidence>
<evidence type="ECO:0000256" key="2">
    <source>
        <dbReference type="ARBA" id="ARBA00022692"/>
    </source>
</evidence>